<evidence type="ECO:0000313" key="7">
    <source>
        <dbReference type="EMBL" id="EHI56151.1"/>
    </source>
</evidence>
<dbReference type="AlphaFoldDB" id="G5GGJ1"/>
<dbReference type="GO" id="GO:0022857">
    <property type="term" value="F:transmembrane transporter activity"/>
    <property type="evidence" value="ECO:0007669"/>
    <property type="project" value="InterPro"/>
</dbReference>
<dbReference type="STRING" id="679200.HMPREF9333_00681"/>
<dbReference type="PATRIC" id="fig|679200.3.peg.717"/>
<name>G5GGJ1_9FIRM</name>
<evidence type="ECO:0000256" key="2">
    <source>
        <dbReference type="ARBA" id="ARBA00022475"/>
    </source>
</evidence>
<gene>
    <name evidence="7" type="ORF">HMPREF9333_00681</name>
</gene>
<comment type="caution">
    <text evidence="7">The sequence shown here is derived from an EMBL/GenBank/DDBJ whole genome shotgun (WGS) entry which is preliminary data.</text>
</comment>
<protein>
    <submittedName>
        <fullName evidence="7">Uncharacterized protein</fullName>
    </submittedName>
</protein>
<dbReference type="PANTHER" id="PTHR43370:SF1">
    <property type="entry name" value="GUANOSINE ABC TRANSPORTER PERMEASE PROTEIN NUPQ"/>
    <property type="match status" value="1"/>
</dbReference>
<dbReference type="CDD" id="cd06580">
    <property type="entry name" value="TM_PBP1_transp_TpRbsC_like"/>
    <property type="match status" value="1"/>
</dbReference>
<accession>G5GGJ1</accession>
<dbReference type="HOGENOM" id="CLU_040769_1_2_9"/>
<keyword evidence="4 6" id="KW-1133">Transmembrane helix</keyword>
<dbReference type="eggNOG" id="COG1079">
    <property type="taxonomic scope" value="Bacteria"/>
</dbReference>
<dbReference type="RefSeq" id="WP_005539844.1">
    <property type="nucleotide sequence ID" value="NZ_JH378830.1"/>
</dbReference>
<evidence type="ECO:0000313" key="8">
    <source>
        <dbReference type="Proteomes" id="UP000003011"/>
    </source>
</evidence>
<feature type="transmembrane region" description="Helical" evidence="6">
    <location>
        <begin position="254"/>
        <end position="274"/>
    </location>
</feature>
<evidence type="ECO:0000256" key="1">
    <source>
        <dbReference type="ARBA" id="ARBA00004651"/>
    </source>
</evidence>
<feature type="transmembrane region" description="Helical" evidence="6">
    <location>
        <begin position="105"/>
        <end position="122"/>
    </location>
</feature>
<comment type="subcellular location">
    <subcellularLocation>
        <location evidence="1">Cell membrane</location>
        <topology evidence="1">Multi-pass membrane protein</topology>
    </subcellularLocation>
</comment>
<evidence type="ECO:0000256" key="3">
    <source>
        <dbReference type="ARBA" id="ARBA00022692"/>
    </source>
</evidence>
<evidence type="ECO:0000256" key="6">
    <source>
        <dbReference type="SAM" id="Phobius"/>
    </source>
</evidence>
<evidence type="ECO:0000256" key="4">
    <source>
        <dbReference type="ARBA" id="ARBA00022989"/>
    </source>
</evidence>
<feature type="transmembrane region" description="Helical" evidence="6">
    <location>
        <begin position="157"/>
        <end position="180"/>
    </location>
</feature>
<sequence length="321" mass="34887">MNVFYFIIQQTMYFAIPLLIVALGGMYSERSGIVNIALEGIMVIGAFAGIFFINMAQAGRIANLHGNTLLLAAIFVAGVAGGLFSLLHAFAAVNMKADQTISGTALNMFAPAFVIFSARTFQRVQQIPFNDEFHINNVPVLSKIPCLGHMFFENCYITTYIGILIFIFAAFIIQYTRFGLRLRSCGEHPGAADSVGVNIYIIRYLGVIISGILAGIGGLVFVVPTSTNFNASVAGYGFLALAVLIFGQWRSRNIFFAAFFFGIMKTLASAYSIIPVIKNLSVPNEVYKMIPYIATLIVLAFSSGNSQAPKAEGIPYDQGDR</sequence>
<proteinExistence type="predicted"/>
<dbReference type="Pfam" id="PF02653">
    <property type="entry name" value="BPD_transp_2"/>
    <property type="match status" value="1"/>
</dbReference>
<dbReference type="GO" id="GO:0005886">
    <property type="term" value="C:plasma membrane"/>
    <property type="evidence" value="ECO:0007669"/>
    <property type="project" value="UniProtKB-SubCell"/>
</dbReference>
<reference evidence="7 8" key="1">
    <citation type="submission" date="2011-08" db="EMBL/GenBank/DDBJ databases">
        <title>The Genome Sequence of Johnsonella ignava ATCC 51276.</title>
        <authorList>
            <consortium name="The Broad Institute Genome Sequencing Platform"/>
            <person name="Earl A."/>
            <person name="Ward D."/>
            <person name="Feldgarden M."/>
            <person name="Gevers D."/>
            <person name="Izard J."/>
            <person name="Blanton J.M."/>
            <person name="Baranova O.V."/>
            <person name="Dewhirst F.E."/>
            <person name="Young S.K."/>
            <person name="Zeng Q."/>
            <person name="Gargeya S."/>
            <person name="Fitzgerald M."/>
            <person name="Haas B."/>
            <person name="Abouelleil A."/>
            <person name="Alvarado L."/>
            <person name="Arachchi H.M."/>
            <person name="Berlin A."/>
            <person name="Brown A."/>
            <person name="Chapman S.B."/>
            <person name="Chen Z."/>
            <person name="Dunbar C."/>
            <person name="Freedman E."/>
            <person name="Gearin G."/>
            <person name="Gellesch M."/>
            <person name="Goldberg J."/>
            <person name="Griggs A."/>
            <person name="Gujja S."/>
            <person name="Heiman D."/>
            <person name="Howarth C."/>
            <person name="Larson L."/>
            <person name="Lui A."/>
            <person name="MacDonald P.J.P."/>
            <person name="Montmayeur A."/>
            <person name="Murphy C."/>
            <person name="Neiman D."/>
            <person name="Pearson M."/>
            <person name="Priest M."/>
            <person name="Roberts A."/>
            <person name="Saif S."/>
            <person name="Shea T."/>
            <person name="Shenoy N."/>
            <person name="Sisk P."/>
            <person name="Stolte C."/>
            <person name="Sykes S."/>
            <person name="Wortman J."/>
            <person name="Nusbaum C."/>
            <person name="Birren B."/>
        </authorList>
    </citation>
    <scope>NUCLEOTIDE SEQUENCE [LARGE SCALE GENOMIC DNA]</scope>
    <source>
        <strain evidence="7 8">ATCC 51276</strain>
    </source>
</reference>
<feature type="transmembrane region" description="Helical" evidence="6">
    <location>
        <begin position="201"/>
        <end position="223"/>
    </location>
</feature>
<keyword evidence="8" id="KW-1185">Reference proteome</keyword>
<organism evidence="7 8">
    <name type="scientific">Johnsonella ignava ATCC 51276</name>
    <dbReference type="NCBI Taxonomy" id="679200"/>
    <lineage>
        <taxon>Bacteria</taxon>
        <taxon>Bacillati</taxon>
        <taxon>Bacillota</taxon>
        <taxon>Clostridia</taxon>
        <taxon>Lachnospirales</taxon>
        <taxon>Lachnospiraceae</taxon>
        <taxon>Johnsonella</taxon>
    </lineage>
</organism>
<dbReference type="InterPro" id="IPR001851">
    <property type="entry name" value="ABC_transp_permease"/>
</dbReference>
<feature type="transmembrane region" description="Helical" evidence="6">
    <location>
        <begin position="286"/>
        <end position="304"/>
    </location>
</feature>
<keyword evidence="5 6" id="KW-0472">Membrane</keyword>
<feature type="transmembrane region" description="Helical" evidence="6">
    <location>
        <begin position="6"/>
        <end position="24"/>
    </location>
</feature>
<dbReference type="EMBL" id="ACZL01000012">
    <property type="protein sequence ID" value="EHI56151.1"/>
    <property type="molecule type" value="Genomic_DNA"/>
</dbReference>
<feature type="transmembrane region" description="Helical" evidence="6">
    <location>
        <begin position="229"/>
        <end position="247"/>
    </location>
</feature>
<feature type="transmembrane region" description="Helical" evidence="6">
    <location>
        <begin position="36"/>
        <end position="57"/>
    </location>
</feature>
<feature type="transmembrane region" description="Helical" evidence="6">
    <location>
        <begin position="69"/>
        <end position="93"/>
    </location>
</feature>
<dbReference type="OrthoDB" id="9792579at2"/>
<dbReference type="PANTHER" id="PTHR43370">
    <property type="entry name" value="SUGAR ABC TRANSPORTER INTEGRAL MEMBRANE PROTEIN-RELATED"/>
    <property type="match status" value="1"/>
</dbReference>
<keyword evidence="2" id="KW-1003">Cell membrane</keyword>
<keyword evidence="3 6" id="KW-0812">Transmembrane</keyword>
<evidence type="ECO:0000256" key="5">
    <source>
        <dbReference type="ARBA" id="ARBA00023136"/>
    </source>
</evidence>
<dbReference type="Proteomes" id="UP000003011">
    <property type="component" value="Unassembled WGS sequence"/>
</dbReference>